<reference evidence="3 4" key="2">
    <citation type="journal article" date="2022" name="Mol. Cell">
        <title>The SMC-family Wadjet complex protects bacteria from plasmid transformation by recognition and cleavage of closed-circular DNA.</title>
        <authorList>
            <person name="Deep A."/>
            <person name="Gu Y."/>
            <person name="Gao Y.Q."/>
            <person name="Ego K.M."/>
            <person name="Herzik M.A."/>
            <person name="Zhou H."/>
            <person name="Corbett K.D."/>
        </authorList>
    </citation>
    <scope>STRUCTURE BY ELECTRON MICROSCOPY (2.95 ANGSTROMS) OF 34-538</scope>
</reference>
<evidence type="ECO:0007829" key="3">
    <source>
        <dbReference type="PDB" id="8DK1"/>
    </source>
</evidence>
<dbReference type="RefSeq" id="WP_003137172.1">
    <property type="nucleotide sequence ID" value="NC_008463.1"/>
</dbReference>
<reference evidence="1 2" key="1">
    <citation type="journal article" date="2006" name="Genome Biol.">
        <title>Genomic analysis reveals that Pseudomonas aeruginosa virulence is combinatorial.</title>
        <authorList>
            <person name="Lee D.G."/>
            <person name="Urbach J.M."/>
            <person name="Wu G."/>
            <person name="Liberati N.T."/>
            <person name="Feinbaum R.L."/>
            <person name="Miyata S."/>
            <person name="Diggins L.T."/>
            <person name="He J."/>
            <person name="Saucier M."/>
            <person name="Deziel E."/>
            <person name="Friedman L."/>
            <person name="Li L."/>
            <person name="Grills G."/>
            <person name="Montgomery K."/>
            <person name="Kucherlapati R."/>
            <person name="Rahme L.G."/>
            <person name="Ausubel F.M."/>
        </authorList>
    </citation>
    <scope>NUCLEOTIDE SEQUENCE [LARGE SCALE GENOMIC DNA]</scope>
    <source>
        <strain evidence="1 2">UCBPP-PA14</strain>
    </source>
</reference>
<dbReference type="HOGENOM" id="CLU_546129_0_0_6"/>
<evidence type="ECO:0007829" key="4">
    <source>
        <dbReference type="PDB" id="8DK2"/>
    </source>
</evidence>
<name>A0A0H2ZJP9_PSEAB</name>
<evidence type="ECO:0000313" key="2">
    <source>
        <dbReference type="Proteomes" id="UP000000653"/>
    </source>
</evidence>
<dbReference type="AlphaFoldDB" id="A0A0H2ZJP9"/>
<evidence type="ECO:0000313" key="1">
    <source>
        <dbReference type="EMBL" id="ABJ15213.1"/>
    </source>
</evidence>
<protein>
    <recommendedName>
        <fullName evidence="5">DUF3375 domain-containing protein</fullName>
    </recommendedName>
</protein>
<dbReference type="PDB" id="8DK2">
    <property type="method" value="EM"/>
    <property type="resolution" value="4.10 A"/>
    <property type="chains" value="A/B=34-538"/>
</dbReference>
<dbReference type="KEGG" id="pau:PA14_03250"/>
<dbReference type="EMDB" id="EMD-27481"/>
<evidence type="ECO:0008006" key="5">
    <source>
        <dbReference type="Google" id="ProtNLM"/>
    </source>
</evidence>
<dbReference type="InterPro" id="IPR021804">
    <property type="entry name" value="DUF3375"/>
</dbReference>
<dbReference type="EMDB" id="EMD-27482"/>
<sequence length="538" mass="61345">MAQAIPAIEQAHPPGQIRIMRPRLTSVVSCWDYLWKVAAMEESAQQRSERYVSARSQHPAWLLLASRRAPLVLGCLRTLFERAHDGIPMEDALQALSEMLAAYASQELYEIDPDATHLQAGRELREWIKRRLVVEREGRIYATDALESAIQFVDSLDSRIMTSTASRLSVVQREIENLETGLNPSPTGRIASLRRRIQDLEHELARVEAGHVDVLDEAQAIEGMREVYNLATSLRADFRRVEDSWREADRALRHSIISEQSHRGEIVDRLLDGQDALLNTPEGRVFESFQQQLRQSAELEVMRERLRTILRHPAVPKALNRPQQRELRWLALRLVRESQAVLQARARSERDVRGFMKTGLAAEHHRVGQLLNDFFNLALSVDWQRQSERRKPACLPPVGVAITGVPAIERLRFKTLDDDDAGELDLSLKPAGLEQIDDDFWDAFDGLDREALIHDTLAVLVEQGRPVSLGELASLLPPAHDLETFALWLAMAREAGIEVLTEERQFVELVDEDEQRWGFNLPYVGLDHEALKDIDWEL</sequence>
<gene>
    <name evidence="1" type="ordered locus">PA14_03250</name>
</gene>
<keyword evidence="3 4" id="KW-0002">3D-structure</keyword>
<organism evidence="1 2">
    <name type="scientific">Pseudomonas aeruginosa (strain UCBPP-PA14)</name>
    <dbReference type="NCBI Taxonomy" id="208963"/>
    <lineage>
        <taxon>Bacteria</taxon>
        <taxon>Pseudomonadati</taxon>
        <taxon>Pseudomonadota</taxon>
        <taxon>Gammaproteobacteria</taxon>
        <taxon>Pseudomonadales</taxon>
        <taxon>Pseudomonadaceae</taxon>
        <taxon>Pseudomonas</taxon>
    </lineage>
</organism>
<dbReference type="Pfam" id="PF11855">
    <property type="entry name" value="DUF3375"/>
    <property type="match status" value="1"/>
</dbReference>
<dbReference type="PDB" id="8DK1">
    <property type="method" value="EM"/>
    <property type="resolution" value="2.95 A"/>
    <property type="chains" value="A/B=34-538"/>
</dbReference>
<dbReference type="EMDB" id="EMD-27480"/>
<dbReference type="Proteomes" id="UP000000653">
    <property type="component" value="Chromosome"/>
</dbReference>
<accession>A0A0H2ZJP9</accession>
<dbReference type="EMBL" id="CP000438">
    <property type="protein sequence ID" value="ABJ15213.1"/>
    <property type="molecule type" value="Genomic_DNA"/>
</dbReference>
<dbReference type="SMR" id="A0A0H2ZJP9"/>
<proteinExistence type="evidence at protein level"/>
<dbReference type="PDB" id="8DK3">
    <property type="method" value="EM"/>
    <property type="resolution" value="3.28 A"/>
    <property type="chains" value="C=34-538"/>
</dbReference>